<dbReference type="Gene3D" id="3.20.20.70">
    <property type="entry name" value="Aldolase class I"/>
    <property type="match status" value="1"/>
</dbReference>
<accession>A0A4R2J602</accession>
<dbReference type="GO" id="GO:0051539">
    <property type="term" value="F:4 iron, 4 sulfur cluster binding"/>
    <property type="evidence" value="ECO:0007669"/>
    <property type="project" value="UniProtKB-KW"/>
</dbReference>
<evidence type="ECO:0000259" key="7">
    <source>
        <dbReference type="Pfam" id="PF04055"/>
    </source>
</evidence>
<dbReference type="Pfam" id="PF04055">
    <property type="entry name" value="Radical_SAM"/>
    <property type="match status" value="1"/>
</dbReference>
<keyword evidence="1" id="KW-0004">4Fe-4S</keyword>
<dbReference type="InterPro" id="IPR007197">
    <property type="entry name" value="rSAM"/>
</dbReference>
<comment type="caution">
    <text evidence="8">The sequence shown here is derived from an EMBL/GenBank/DDBJ whole genome shotgun (WGS) entry which is preliminary data.</text>
</comment>
<comment type="cofactor">
    <cofactor evidence="6">
        <name>[4Fe-4S] cluster</name>
        <dbReference type="ChEBI" id="CHEBI:49883"/>
    </cofactor>
    <text evidence="6">Binds 1 [4Fe-4S] cluster. The cluster is coordinated with 3 cysteines and an exchangeable S-adenosyl-L-methionine.</text>
</comment>
<sequence length="296" mass="31771">MRRGSADGGLETATFASSVAHVDTVERKPFFHYRPGTSTVTLAAPGCSFRCDYCVNFRISQYGRDDESVWNANAVDPADIVGQAAAMGGNVALSYTEPSLAPELTLELARLGRDVGVEIVWKSNGFLTPEAVALTAPAVAAVNIDLKGVDEQSHRRLTGGSVRPVIETIGLFREHGTWVEVSTPIIPGVTEPARVADVLAGISTEIPWHLVRFTPAYRMRDEDPTSPDDIADAVAAGRAAGLKYVYVERALGDDGRATRCPKCGSTVLSRGVWSLRENRIVAGRCPDCGTAIEGRW</sequence>
<proteinExistence type="predicted"/>
<feature type="binding site" evidence="6">
    <location>
        <position position="54"/>
    </location>
    <ligand>
        <name>[4Fe-4S] cluster</name>
        <dbReference type="ChEBI" id="CHEBI:49883"/>
        <note>4Fe-4S-S-AdoMet</note>
    </ligand>
</feature>
<reference evidence="8 9" key="1">
    <citation type="submission" date="2019-03" db="EMBL/GenBank/DDBJ databases">
        <title>Genomic Encyclopedia of Type Strains, Phase IV (KMG-IV): sequencing the most valuable type-strain genomes for metagenomic binning, comparative biology and taxonomic classification.</title>
        <authorList>
            <person name="Goeker M."/>
        </authorList>
    </citation>
    <scope>NUCLEOTIDE SEQUENCE [LARGE SCALE GENOMIC DNA]</scope>
    <source>
        <strain evidence="8 9">DSM 45934</strain>
    </source>
</reference>
<keyword evidence="4 6" id="KW-0408">Iron</keyword>
<evidence type="ECO:0000313" key="9">
    <source>
        <dbReference type="Proteomes" id="UP000295680"/>
    </source>
</evidence>
<dbReference type="CDD" id="cd01335">
    <property type="entry name" value="Radical_SAM"/>
    <property type="match status" value="1"/>
</dbReference>
<gene>
    <name evidence="8" type="ORF">EV192_11186</name>
</gene>
<evidence type="ECO:0000256" key="1">
    <source>
        <dbReference type="ARBA" id="ARBA00022485"/>
    </source>
</evidence>
<dbReference type="GO" id="GO:0016829">
    <property type="term" value="F:lyase activity"/>
    <property type="evidence" value="ECO:0007669"/>
    <property type="project" value="UniProtKB-KW"/>
</dbReference>
<dbReference type="InterPro" id="IPR013785">
    <property type="entry name" value="Aldolase_TIM"/>
</dbReference>
<dbReference type="SFLD" id="SFLDS00029">
    <property type="entry name" value="Radical_SAM"/>
    <property type="match status" value="1"/>
</dbReference>
<keyword evidence="2 6" id="KW-0949">S-adenosyl-L-methionine</keyword>
<feature type="binding site" evidence="6">
    <location>
        <position position="47"/>
    </location>
    <ligand>
        <name>[4Fe-4S] cluster</name>
        <dbReference type="ChEBI" id="CHEBI:49883"/>
        <note>4Fe-4S-S-AdoMet</note>
    </ligand>
</feature>
<dbReference type="InterPro" id="IPR016431">
    <property type="entry name" value="Pyrv-formate_lyase-activ_prd"/>
</dbReference>
<dbReference type="InterPro" id="IPR058240">
    <property type="entry name" value="rSAM_sf"/>
</dbReference>
<evidence type="ECO:0000256" key="5">
    <source>
        <dbReference type="ARBA" id="ARBA00023014"/>
    </source>
</evidence>
<name>A0A4R2J602_9PSEU</name>
<keyword evidence="5 6" id="KW-0411">Iron-sulfur</keyword>
<dbReference type="GO" id="GO:0046872">
    <property type="term" value="F:metal ion binding"/>
    <property type="evidence" value="ECO:0007669"/>
    <property type="project" value="UniProtKB-KW"/>
</dbReference>
<dbReference type="SUPFAM" id="SSF102114">
    <property type="entry name" value="Radical SAM enzymes"/>
    <property type="match status" value="1"/>
</dbReference>
<dbReference type="SFLD" id="SFLDG01101">
    <property type="entry name" value="Uncharacterised_Radical_SAM_Su"/>
    <property type="match status" value="1"/>
</dbReference>
<keyword evidence="8" id="KW-0456">Lyase</keyword>
<evidence type="ECO:0000256" key="6">
    <source>
        <dbReference type="PIRSR" id="PIRSR004869-50"/>
    </source>
</evidence>
<dbReference type="InterPro" id="IPR027596">
    <property type="entry name" value="AmmeMemoSam_rS"/>
</dbReference>
<dbReference type="PANTHER" id="PTHR30352">
    <property type="entry name" value="PYRUVATE FORMATE-LYASE-ACTIVATING ENZYME"/>
    <property type="match status" value="1"/>
</dbReference>
<evidence type="ECO:0000256" key="4">
    <source>
        <dbReference type="ARBA" id="ARBA00023004"/>
    </source>
</evidence>
<feature type="binding site" evidence="6">
    <location>
        <position position="51"/>
    </location>
    <ligand>
        <name>[4Fe-4S] cluster</name>
        <dbReference type="ChEBI" id="CHEBI:49883"/>
        <note>4Fe-4S-S-AdoMet</note>
    </ligand>
</feature>
<evidence type="ECO:0000256" key="3">
    <source>
        <dbReference type="ARBA" id="ARBA00022723"/>
    </source>
</evidence>
<dbReference type="PIRSF" id="PIRSF004869">
    <property type="entry name" value="PflX_prd"/>
    <property type="match status" value="1"/>
</dbReference>
<protein>
    <submittedName>
        <fullName evidence="8">Pyruvate formate lyase activating enzyme</fullName>
    </submittedName>
</protein>
<dbReference type="EMBL" id="SLWS01000011">
    <property type="protein sequence ID" value="TCO52892.1"/>
    <property type="molecule type" value="Genomic_DNA"/>
</dbReference>
<organism evidence="8 9">
    <name type="scientific">Actinocrispum wychmicini</name>
    <dbReference type="NCBI Taxonomy" id="1213861"/>
    <lineage>
        <taxon>Bacteria</taxon>
        <taxon>Bacillati</taxon>
        <taxon>Actinomycetota</taxon>
        <taxon>Actinomycetes</taxon>
        <taxon>Pseudonocardiales</taxon>
        <taxon>Pseudonocardiaceae</taxon>
        <taxon>Actinocrispum</taxon>
    </lineage>
</organism>
<evidence type="ECO:0000313" key="8">
    <source>
        <dbReference type="EMBL" id="TCO52892.1"/>
    </source>
</evidence>
<keyword evidence="9" id="KW-1185">Reference proteome</keyword>
<keyword evidence="3 6" id="KW-0479">Metal-binding</keyword>
<dbReference type="Proteomes" id="UP000295680">
    <property type="component" value="Unassembled WGS sequence"/>
</dbReference>
<evidence type="ECO:0000256" key="2">
    <source>
        <dbReference type="ARBA" id="ARBA00022691"/>
    </source>
</evidence>
<keyword evidence="8" id="KW-0670">Pyruvate</keyword>
<dbReference type="AlphaFoldDB" id="A0A4R2J602"/>
<dbReference type="PANTHER" id="PTHR30352:SF5">
    <property type="entry name" value="PYRUVATE FORMATE-LYASE 1-ACTIVATING ENZYME"/>
    <property type="match status" value="1"/>
</dbReference>
<feature type="domain" description="Radical SAM core" evidence="7">
    <location>
        <begin position="45"/>
        <end position="191"/>
    </location>
</feature>
<dbReference type="InterPro" id="IPR034457">
    <property type="entry name" value="Organic_radical-activating"/>
</dbReference>